<dbReference type="AlphaFoldDB" id="A0AAD1AE89"/>
<evidence type="ECO:0000313" key="3">
    <source>
        <dbReference type="EMBL" id="AZZ56599.1"/>
    </source>
</evidence>
<name>A0AAD1AE89_9MICO</name>
<proteinExistence type="predicted"/>
<dbReference type="InterPro" id="IPR014914">
    <property type="entry name" value="RES_dom"/>
</dbReference>
<accession>A0AAD1AE89</accession>
<feature type="domain" description="RES" evidence="2">
    <location>
        <begin position="13"/>
        <end position="97"/>
    </location>
</feature>
<dbReference type="EMBL" id="CP028130">
    <property type="protein sequence ID" value="AZZ56599.1"/>
    <property type="molecule type" value="Genomic_DNA"/>
</dbReference>
<reference evidence="3 4" key="1">
    <citation type="submission" date="2018-03" db="EMBL/GenBank/DDBJ databases">
        <title>Bacteriophage NCPPB3778 and a type I-E CRISPR drive the evolution of the US Biological Select Agent, Rathayibacter toxicus.</title>
        <authorList>
            <person name="Davis E.W.II."/>
            <person name="Tabima J.F."/>
            <person name="Weisberg A.J."/>
            <person name="Dantas Lopes L."/>
            <person name="Wiseman M.S."/>
            <person name="Wiseman M.S."/>
            <person name="Pupko T."/>
            <person name="Belcher M.S."/>
            <person name="Sechler A.J."/>
            <person name="Tancos M.A."/>
            <person name="Schroeder B.K."/>
            <person name="Murray T.D."/>
            <person name="Luster D.G."/>
            <person name="Schneider W.L."/>
            <person name="Rogers E."/>
            <person name="Andreote F.D."/>
            <person name="Grunwald N.J."/>
            <person name="Putnam M.L."/>
            <person name="Chang J.H."/>
        </authorList>
    </citation>
    <scope>NUCLEOTIDE SEQUENCE [LARGE SCALE GENOMIC DNA]</scope>
    <source>
        <strain evidence="3 4">NCCPB 2253</strain>
    </source>
</reference>
<organism evidence="3 4">
    <name type="scientific">Rathayibacter iranicus</name>
    <dbReference type="NCBI Taxonomy" id="59737"/>
    <lineage>
        <taxon>Bacteria</taxon>
        <taxon>Bacillati</taxon>
        <taxon>Actinomycetota</taxon>
        <taxon>Actinomycetes</taxon>
        <taxon>Micrococcales</taxon>
        <taxon>Microbacteriaceae</taxon>
        <taxon>Rathayibacter</taxon>
    </lineage>
</organism>
<gene>
    <name evidence="3" type="ORF">C7V51_12480</name>
</gene>
<dbReference type="KEGG" id="ria:C7V51_12480"/>
<dbReference type="Proteomes" id="UP000283946">
    <property type="component" value="Chromosome"/>
</dbReference>
<dbReference type="Pfam" id="PF08808">
    <property type="entry name" value="RES"/>
    <property type="match status" value="1"/>
</dbReference>
<sequence>MGRPHTVPAPDVLWRVGRATDPARFTTVDPIDASTSTAGNRFDVPGGAVLYAATEPSGAYAETISRLRPTSRMRALARALTPSGIRAARRDQTPLDDGEPSPGTPNLGHRTRSGRARAREISPASRAS</sequence>
<evidence type="ECO:0000313" key="4">
    <source>
        <dbReference type="Proteomes" id="UP000283946"/>
    </source>
</evidence>
<feature type="region of interest" description="Disordered" evidence="1">
    <location>
        <begin position="80"/>
        <end position="128"/>
    </location>
</feature>
<evidence type="ECO:0000259" key="2">
    <source>
        <dbReference type="Pfam" id="PF08808"/>
    </source>
</evidence>
<evidence type="ECO:0000256" key="1">
    <source>
        <dbReference type="SAM" id="MobiDB-lite"/>
    </source>
</evidence>
<protein>
    <recommendedName>
        <fullName evidence="2">RES domain-containing protein</fullName>
    </recommendedName>
</protein>